<feature type="domain" description="Saccharopine dehydrogenase NADP binding" evidence="2">
    <location>
        <begin position="10"/>
        <end position="138"/>
    </location>
</feature>
<name>A0A0W8I5F0_9MICO</name>
<organism evidence="3 4">
    <name type="scientific">Serinicoccus chungangensis</name>
    <dbReference type="NCBI Taxonomy" id="767452"/>
    <lineage>
        <taxon>Bacteria</taxon>
        <taxon>Bacillati</taxon>
        <taxon>Actinomycetota</taxon>
        <taxon>Actinomycetes</taxon>
        <taxon>Micrococcales</taxon>
        <taxon>Ornithinimicrobiaceae</taxon>
        <taxon>Serinicoccus</taxon>
    </lineage>
</organism>
<evidence type="ECO:0000313" key="4">
    <source>
        <dbReference type="Proteomes" id="UP000054837"/>
    </source>
</evidence>
<reference evidence="3 4" key="1">
    <citation type="submission" date="2015-12" db="EMBL/GenBank/DDBJ databases">
        <title>Serinicoccus chungangenesis strain CD08_5 genome sequencing and assembly.</title>
        <authorList>
            <person name="Chander A.M."/>
            <person name="Kaur G."/>
            <person name="Nair G.R."/>
            <person name="Dhawan D.K."/>
            <person name="Kochhar R.K."/>
            <person name="Mayilraj S."/>
            <person name="Bhadada S.K."/>
        </authorList>
    </citation>
    <scope>NUCLEOTIDE SEQUENCE [LARGE SCALE GENOMIC DNA]</scope>
    <source>
        <strain evidence="3 4">CD08_5</strain>
    </source>
</reference>
<dbReference type="STRING" id="767452.AVL62_01235"/>
<dbReference type="EMBL" id="LQBL01000028">
    <property type="protein sequence ID" value="KUG53451.1"/>
    <property type="molecule type" value="Genomic_DNA"/>
</dbReference>
<dbReference type="SUPFAM" id="SSF51735">
    <property type="entry name" value="NAD(P)-binding Rossmann-fold domains"/>
    <property type="match status" value="1"/>
</dbReference>
<dbReference type="Pfam" id="PF03435">
    <property type="entry name" value="Sacchrp_dh_NADP"/>
    <property type="match status" value="1"/>
</dbReference>
<evidence type="ECO:0000313" key="3">
    <source>
        <dbReference type="EMBL" id="KUG53451.1"/>
    </source>
</evidence>
<proteinExistence type="predicted"/>
<keyword evidence="4" id="KW-1185">Reference proteome</keyword>
<dbReference type="InterPro" id="IPR051276">
    <property type="entry name" value="Saccharopine_DH-like_oxidrdct"/>
</dbReference>
<dbReference type="Proteomes" id="UP000054837">
    <property type="component" value="Unassembled WGS sequence"/>
</dbReference>
<evidence type="ECO:0000259" key="2">
    <source>
        <dbReference type="Pfam" id="PF03435"/>
    </source>
</evidence>
<dbReference type="PANTHER" id="PTHR12286:SF5">
    <property type="entry name" value="SACCHAROPINE DEHYDROGENASE-LIKE OXIDOREDUCTASE"/>
    <property type="match status" value="1"/>
</dbReference>
<dbReference type="InterPro" id="IPR036291">
    <property type="entry name" value="NAD(P)-bd_dom_sf"/>
</dbReference>
<dbReference type="Gene3D" id="3.40.50.720">
    <property type="entry name" value="NAD(P)-binding Rossmann-like Domain"/>
    <property type="match status" value="1"/>
</dbReference>
<evidence type="ECO:0000256" key="1">
    <source>
        <dbReference type="SAM" id="MobiDB-lite"/>
    </source>
</evidence>
<dbReference type="AlphaFoldDB" id="A0A0W8I5F0"/>
<dbReference type="GO" id="GO:0009247">
    <property type="term" value="P:glycolipid biosynthetic process"/>
    <property type="evidence" value="ECO:0007669"/>
    <property type="project" value="TreeGrafter"/>
</dbReference>
<dbReference type="GO" id="GO:0005886">
    <property type="term" value="C:plasma membrane"/>
    <property type="evidence" value="ECO:0007669"/>
    <property type="project" value="TreeGrafter"/>
</dbReference>
<sequence length="424" mass="44614">MVDMARDLDIALFGATGFVGRLVAEHLARTAPDGVVVGLAGRSRERLAQVRSGLEARAADWPLLVADSGDAATLRALAARSRVVVSTVGPYQRHGIPLVEACADAGTDYADLTGEVLFVREVVDRFHERARESGARVVVSCGFDSVPSDLGVHLLHHAARTDGAGGLTDTTLWVQEGRGGVSGGTVDSLRVQLQRTREDPALRRVVQDPFALSGGHRGAPGQREHWRPFVEERTGRWAVPFVMAPYNTRVVRRSDALLGGAYGPRFRYRELVGTGRGVRGALQARALLAAMGVVLGATAVPGLRAVVDRLLPSPGEGPGPERRAAGSFRTETTTTTEDGSRYAATVGAQGDPGYAATSVMLGRSALVLLATRDEPGRGGGVLTPAVALGDDLVQGLRSEGFTLDVRRLDGPTTSGARGGRGGLR</sequence>
<feature type="region of interest" description="Disordered" evidence="1">
    <location>
        <begin position="311"/>
        <end position="338"/>
    </location>
</feature>
<accession>A0A0W8I5F0</accession>
<gene>
    <name evidence="3" type="ORF">AVL62_01235</name>
</gene>
<dbReference type="InterPro" id="IPR005097">
    <property type="entry name" value="Sacchrp_dh_NADP-bd"/>
</dbReference>
<protein>
    <submittedName>
        <fullName evidence="3">Enoyl-ACP reductase</fullName>
    </submittedName>
</protein>
<comment type="caution">
    <text evidence="3">The sequence shown here is derived from an EMBL/GenBank/DDBJ whole genome shotgun (WGS) entry which is preliminary data.</text>
</comment>
<dbReference type="PANTHER" id="PTHR12286">
    <property type="entry name" value="SACCHAROPINE DEHYDROGENASE-LIKE OXIDOREDUCTASE"/>
    <property type="match status" value="1"/>
</dbReference>
<dbReference type="OrthoDB" id="4369409at2"/>